<sequence>MSRPSDRGRALTHKALAILCLSLLARRASSQVVGCDVLSCDGGANNECTLGNTTSSSIGTTNLTTSTSPNDAPLTWTVGAFSADPGGSSNLTDVTFTKEFYLGTPPSLNLATTDGFAGCALFFEGIARSLPLNGGAEYGSVTCGQALQDACVNDLLAQATKQVQTLRSSASGGTGAVCSALQSTLEANPPQSCQTIATVTWGSVVAKAITGPQSAAADRISQTTCHPASTVPDGSNYNIALVETQTVTSEEVSSDIAPFFYSITPVLTIFYSPSGSASSSLPEAHLSCLKVVEDSNLVQSDSQANGAGSNMPGAAVAMAVSLAVSLSALALV</sequence>
<keyword evidence="3" id="KW-1185">Reference proteome</keyword>
<evidence type="ECO:0000256" key="1">
    <source>
        <dbReference type="SAM" id="SignalP"/>
    </source>
</evidence>
<dbReference type="Proteomes" id="UP000054266">
    <property type="component" value="Unassembled WGS sequence"/>
</dbReference>
<protein>
    <submittedName>
        <fullName evidence="2">Uncharacterized protein</fullName>
    </submittedName>
</protein>
<feature type="chain" id="PRO_5002251857" evidence="1">
    <location>
        <begin position="31"/>
        <end position="332"/>
    </location>
</feature>
<dbReference type="HOGENOM" id="CLU_062467_0_0_1"/>
<dbReference type="STRING" id="5601.A0A0D2DZV0"/>
<evidence type="ECO:0000313" key="3">
    <source>
        <dbReference type="Proteomes" id="UP000054266"/>
    </source>
</evidence>
<evidence type="ECO:0000313" key="2">
    <source>
        <dbReference type="EMBL" id="KIW67672.1"/>
    </source>
</evidence>
<organism evidence="2 3">
    <name type="scientific">Phialophora macrospora</name>
    <dbReference type="NCBI Taxonomy" id="1851006"/>
    <lineage>
        <taxon>Eukaryota</taxon>
        <taxon>Fungi</taxon>
        <taxon>Dikarya</taxon>
        <taxon>Ascomycota</taxon>
        <taxon>Pezizomycotina</taxon>
        <taxon>Eurotiomycetes</taxon>
        <taxon>Chaetothyriomycetidae</taxon>
        <taxon>Chaetothyriales</taxon>
        <taxon>Herpotrichiellaceae</taxon>
        <taxon>Phialophora</taxon>
    </lineage>
</organism>
<gene>
    <name evidence="2" type="ORF">PV04_06904</name>
</gene>
<reference evidence="2 3" key="1">
    <citation type="submission" date="2015-01" db="EMBL/GenBank/DDBJ databases">
        <title>The Genome Sequence of Capronia semiimmersa CBS27337.</title>
        <authorList>
            <consortium name="The Broad Institute Genomics Platform"/>
            <person name="Cuomo C."/>
            <person name="de Hoog S."/>
            <person name="Gorbushina A."/>
            <person name="Stielow B."/>
            <person name="Teixiera M."/>
            <person name="Abouelleil A."/>
            <person name="Chapman S.B."/>
            <person name="Priest M."/>
            <person name="Young S.K."/>
            <person name="Wortman J."/>
            <person name="Nusbaum C."/>
            <person name="Birren B."/>
        </authorList>
    </citation>
    <scope>NUCLEOTIDE SEQUENCE [LARGE SCALE GENOMIC DNA]</scope>
    <source>
        <strain evidence="2 3">CBS 27337</strain>
    </source>
</reference>
<accession>A0A0D2DZV0</accession>
<keyword evidence="1" id="KW-0732">Signal</keyword>
<proteinExistence type="predicted"/>
<dbReference type="AlphaFoldDB" id="A0A0D2DZV0"/>
<name>A0A0D2DZV0_9EURO</name>
<feature type="signal peptide" evidence="1">
    <location>
        <begin position="1"/>
        <end position="30"/>
    </location>
</feature>
<dbReference type="EMBL" id="KN846959">
    <property type="protein sequence ID" value="KIW67672.1"/>
    <property type="molecule type" value="Genomic_DNA"/>
</dbReference>